<feature type="chain" id="PRO_5004672415" description="Secreted protein" evidence="1">
    <location>
        <begin position="33"/>
        <end position="114"/>
    </location>
</feature>
<evidence type="ECO:0000256" key="1">
    <source>
        <dbReference type="SAM" id="SignalP"/>
    </source>
</evidence>
<keyword evidence="1" id="KW-0732">Signal</keyword>
<dbReference type="GeneID" id="25381183"/>
<evidence type="ECO:0000313" key="3">
    <source>
        <dbReference type="Proteomes" id="UP000030744"/>
    </source>
</evidence>
<organism evidence="2 3">
    <name type="scientific">Eimeria mitis</name>
    <dbReference type="NCBI Taxonomy" id="44415"/>
    <lineage>
        <taxon>Eukaryota</taxon>
        <taxon>Sar</taxon>
        <taxon>Alveolata</taxon>
        <taxon>Apicomplexa</taxon>
        <taxon>Conoidasida</taxon>
        <taxon>Coccidia</taxon>
        <taxon>Eucoccidiorida</taxon>
        <taxon>Eimeriorina</taxon>
        <taxon>Eimeriidae</taxon>
        <taxon>Eimeria</taxon>
    </lineage>
</organism>
<feature type="signal peptide" evidence="1">
    <location>
        <begin position="1"/>
        <end position="32"/>
    </location>
</feature>
<dbReference type="AlphaFoldDB" id="U6K0Y0"/>
<reference evidence="2" key="1">
    <citation type="submission" date="2013-10" db="EMBL/GenBank/DDBJ databases">
        <title>Genomic analysis of the causative agents of coccidiosis in chickens.</title>
        <authorList>
            <person name="Reid A.J."/>
            <person name="Blake D."/>
            <person name="Billington K."/>
            <person name="Browne H."/>
            <person name="Dunn M."/>
            <person name="Hung S."/>
            <person name="Kawahara F."/>
            <person name="Miranda-Saavedra D."/>
            <person name="Mourier T."/>
            <person name="Nagra H."/>
            <person name="Otto T.D."/>
            <person name="Rawlings N."/>
            <person name="Sanchez A."/>
            <person name="Sanders M."/>
            <person name="Subramaniam C."/>
            <person name="Tay Y."/>
            <person name="Dear P."/>
            <person name="Doerig C."/>
            <person name="Gruber A."/>
            <person name="Parkinson J."/>
            <person name="Shirley M."/>
            <person name="Wan K.L."/>
            <person name="Berriman M."/>
            <person name="Tomley F."/>
            <person name="Pain A."/>
        </authorList>
    </citation>
    <scope>NUCLEOTIDE SEQUENCE [LARGE SCALE GENOMIC DNA]</scope>
    <source>
        <strain evidence="2">Houghton</strain>
    </source>
</reference>
<reference evidence="2" key="2">
    <citation type="submission" date="2013-10" db="EMBL/GenBank/DDBJ databases">
        <authorList>
            <person name="Aslett M."/>
        </authorList>
    </citation>
    <scope>NUCLEOTIDE SEQUENCE [LARGE SCALE GENOMIC DNA]</scope>
    <source>
        <strain evidence="2">Houghton</strain>
    </source>
</reference>
<evidence type="ECO:0008006" key="4">
    <source>
        <dbReference type="Google" id="ProtNLM"/>
    </source>
</evidence>
<dbReference type="RefSeq" id="XP_013353940.1">
    <property type="nucleotide sequence ID" value="XM_013498486.1"/>
</dbReference>
<proteinExistence type="predicted"/>
<dbReference type="EMBL" id="HG683221">
    <property type="protein sequence ID" value="CDJ31375.1"/>
    <property type="molecule type" value="Genomic_DNA"/>
</dbReference>
<evidence type="ECO:0000313" key="2">
    <source>
        <dbReference type="EMBL" id="CDJ31375.1"/>
    </source>
</evidence>
<protein>
    <recommendedName>
        <fullName evidence="4">Secreted protein</fullName>
    </recommendedName>
</protein>
<accession>U6K0Y0</accession>
<gene>
    <name evidence="2" type="ORF">EMH_0066270</name>
</gene>
<sequence length="114" mass="13000">MQRNIWWEAAATTRCRALQRLALLASNSVVLADNRFAEKRYGSGLCCVGISCICRQEQVLHLAASWGPPTYEEPWIYAVRLRFSIARTEAMPYLAPRSFAVLIRIVRDGVTYYT</sequence>
<dbReference type="Proteomes" id="UP000030744">
    <property type="component" value="Unassembled WGS sequence"/>
</dbReference>
<dbReference type="VEuPathDB" id="ToxoDB:EMH_0066270"/>
<name>U6K0Y0_9EIME</name>
<keyword evidence="3" id="KW-1185">Reference proteome</keyword>